<accession>A0A819ZDT8</accession>
<proteinExistence type="predicted"/>
<evidence type="ECO:0000313" key="3">
    <source>
        <dbReference type="Proteomes" id="UP000663866"/>
    </source>
</evidence>
<keyword evidence="3" id="KW-1185">Reference proteome</keyword>
<dbReference type="EMBL" id="CAJNRF010003290">
    <property type="protein sequence ID" value="CAF2049125.1"/>
    <property type="molecule type" value="Genomic_DNA"/>
</dbReference>
<evidence type="ECO:0000313" key="2">
    <source>
        <dbReference type="EMBL" id="CAF4172277.1"/>
    </source>
</evidence>
<sequence length="506" mass="59147">MNEIHIALEYAKKKNIARLKKNKIYRRKARSLFEPNFQFNDSSDVEPSIINDLYLMKLTSDDYDVNEHVMDCGKLLCSTPNTLLNDQIQENVDECSSTSDNSDFHDMIRDPIINNSTLHQYTSMNSQLFLQKLIEFIRNANLSKWHAEDLLHLIQSGLPQPNNFSKNYSDLLNQLSVENLFLKRVVCINCKIEIPSSSEKCLKCTNDTPERVAIIFDVLQELIFTRTYDRLSSTIDSYREIFRNQQFDDDTNDIVYNKSYKESFDSIAYPFISILLYLDGINLGKSNKQCLWILSCSIIEIPPAIRTHRQNNLVLSMWTGNQHPNIKLWLDRYFQQLSNLKHKGVPTRSGDRIMLKVYGVIGDCPALNLILNHISHIGYYCCWYCKISGEHVINKRQYYYDENDQIRDIRGFAFDSKKAQYLKKNIDGRLGVSILDKILDIPLPKAIIADYLHVTLLRHAKAICQYIYYKILKPKERVVLDKKISGQRFPHFFHRKIRALHETHLK</sequence>
<protein>
    <submittedName>
        <fullName evidence="2">Uncharacterized protein</fullName>
    </submittedName>
</protein>
<evidence type="ECO:0000313" key="1">
    <source>
        <dbReference type="EMBL" id="CAF2049125.1"/>
    </source>
</evidence>
<comment type="caution">
    <text evidence="2">The sequence shown here is derived from an EMBL/GenBank/DDBJ whole genome shotgun (WGS) entry which is preliminary data.</text>
</comment>
<dbReference type="AlphaFoldDB" id="A0A819ZDT8"/>
<name>A0A819ZDT8_9BILA</name>
<reference evidence="2" key="1">
    <citation type="submission" date="2021-02" db="EMBL/GenBank/DDBJ databases">
        <authorList>
            <person name="Nowell W R."/>
        </authorList>
    </citation>
    <scope>NUCLEOTIDE SEQUENCE</scope>
</reference>
<dbReference type="Proteomes" id="UP000663856">
    <property type="component" value="Unassembled WGS sequence"/>
</dbReference>
<dbReference type="Proteomes" id="UP000663866">
    <property type="component" value="Unassembled WGS sequence"/>
</dbReference>
<dbReference type="EMBL" id="CAJOBG010005989">
    <property type="protein sequence ID" value="CAF4172277.1"/>
    <property type="molecule type" value="Genomic_DNA"/>
</dbReference>
<organism evidence="2 3">
    <name type="scientific">Rotaria magnacalcarata</name>
    <dbReference type="NCBI Taxonomy" id="392030"/>
    <lineage>
        <taxon>Eukaryota</taxon>
        <taxon>Metazoa</taxon>
        <taxon>Spiralia</taxon>
        <taxon>Gnathifera</taxon>
        <taxon>Rotifera</taxon>
        <taxon>Eurotatoria</taxon>
        <taxon>Bdelloidea</taxon>
        <taxon>Philodinida</taxon>
        <taxon>Philodinidae</taxon>
        <taxon>Rotaria</taxon>
    </lineage>
</organism>
<gene>
    <name evidence="2" type="ORF">OVN521_LOCUS24776</name>
    <name evidence="1" type="ORF">WKI299_LOCUS9811</name>
</gene>